<evidence type="ECO:0000256" key="1">
    <source>
        <dbReference type="SAM" id="MobiDB-lite"/>
    </source>
</evidence>
<dbReference type="EMBL" id="JARGDH010000005">
    <property type="protein sequence ID" value="KAL0266347.1"/>
    <property type="molecule type" value="Genomic_DNA"/>
</dbReference>
<feature type="compositionally biased region" description="Pro residues" evidence="1">
    <location>
        <begin position="171"/>
        <end position="185"/>
    </location>
</feature>
<dbReference type="AlphaFoldDB" id="A0AAW2HK20"/>
<evidence type="ECO:0000313" key="3">
    <source>
        <dbReference type="EMBL" id="KAL0266658.1"/>
    </source>
</evidence>
<evidence type="ECO:0000313" key="8">
    <source>
        <dbReference type="EMBL" id="KAL0279602.1"/>
    </source>
</evidence>
<evidence type="ECO:0000313" key="2">
    <source>
        <dbReference type="EMBL" id="KAL0266347.1"/>
    </source>
</evidence>
<name>A0AAW2HK20_9NEOP</name>
<sequence>MTTTRPPIPANYWLSTPIPTTNRFEHLPDPTPAITESSSLPQEQKSPPIFVCGVQNIRPLQNLLDQIARDRYSIKLLGSDQVKIQPSSSENECPRKERSADVKCCNCGGSHPANYKGCMVYKQLQQKLFPQLRPRPAPLATPATQLPQPPSPPTTQVRPNVSYAQAVGSSQPPPPQSTPAPPPAPLSSSPSDLSRLESMLATLLQRMDTMLNLLTALITKTP</sequence>
<gene>
    <name evidence="8" type="ORF">PYX00_001120</name>
    <name evidence="9" type="ORF">PYX00_002344</name>
    <name evidence="10" type="ORF">PYX00_002412</name>
    <name evidence="5" type="ORF">PYX00_007620</name>
    <name evidence="6" type="ORF">PYX00_007755</name>
    <name evidence="7" type="ORF">PYX00_008279</name>
    <name evidence="2" type="ORF">PYX00_008918</name>
    <name evidence="3" type="ORF">PYX00_009140</name>
    <name evidence="4" type="ORF">PYX00_010600</name>
</gene>
<dbReference type="EMBL" id="JARGDH010000005">
    <property type="protein sequence ID" value="KAL0268782.1"/>
    <property type="molecule type" value="Genomic_DNA"/>
</dbReference>
<organism evidence="5">
    <name type="scientific">Menopon gallinae</name>
    <name type="common">poultry shaft louse</name>
    <dbReference type="NCBI Taxonomy" id="328185"/>
    <lineage>
        <taxon>Eukaryota</taxon>
        <taxon>Metazoa</taxon>
        <taxon>Ecdysozoa</taxon>
        <taxon>Arthropoda</taxon>
        <taxon>Hexapoda</taxon>
        <taxon>Insecta</taxon>
        <taxon>Pterygota</taxon>
        <taxon>Neoptera</taxon>
        <taxon>Paraneoptera</taxon>
        <taxon>Psocodea</taxon>
        <taxon>Troctomorpha</taxon>
        <taxon>Phthiraptera</taxon>
        <taxon>Amblycera</taxon>
        <taxon>Menoponidae</taxon>
        <taxon>Menopon</taxon>
    </lineage>
</organism>
<evidence type="ECO:0000313" key="10">
    <source>
        <dbReference type="EMBL" id="KAL0281421.1"/>
    </source>
</evidence>
<feature type="region of interest" description="Disordered" evidence="1">
    <location>
        <begin position="134"/>
        <end position="192"/>
    </location>
</feature>
<dbReference type="EMBL" id="JARGDH010000001">
    <property type="protein sequence ID" value="KAL0281421.1"/>
    <property type="molecule type" value="Genomic_DNA"/>
</dbReference>
<proteinExistence type="predicted"/>
<dbReference type="EMBL" id="JARGDH010000004">
    <property type="protein sequence ID" value="KAL0270102.1"/>
    <property type="molecule type" value="Genomic_DNA"/>
</dbReference>
<dbReference type="EMBL" id="JARGDH010000004">
    <property type="protein sequence ID" value="KAL0270293.1"/>
    <property type="molecule type" value="Genomic_DNA"/>
</dbReference>
<evidence type="ECO:0000313" key="9">
    <source>
        <dbReference type="EMBL" id="KAL0281317.1"/>
    </source>
</evidence>
<evidence type="ECO:0000313" key="7">
    <source>
        <dbReference type="EMBL" id="KAL0271046.1"/>
    </source>
</evidence>
<dbReference type="EMBL" id="JARGDH010000001">
    <property type="protein sequence ID" value="KAL0281317.1"/>
    <property type="molecule type" value="Genomic_DNA"/>
</dbReference>
<comment type="caution">
    <text evidence="5">The sequence shown here is derived from an EMBL/GenBank/DDBJ whole genome shotgun (WGS) entry which is preliminary data.</text>
</comment>
<evidence type="ECO:0000313" key="4">
    <source>
        <dbReference type="EMBL" id="KAL0268782.1"/>
    </source>
</evidence>
<dbReference type="EMBL" id="JARGDH010000001">
    <property type="protein sequence ID" value="KAL0279602.1"/>
    <property type="molecule type" value="Genomic_DNA"/>
</dbReference>
<protein>
    <submittedName>
        <fullName evidence="5">Uncharacterized protein</fullName>
    </submittedName>
</protein>
<reference evidence="5" key="1">
    <citation type="journal article" date="2024" name="Gigascience">
        <title>Chromosome-level genome of the poultry shaft louse Menopon gallinae provides insight into the host-switching and adaptive evolution of parasitic lice.</title>
        <authorList>
            <person name="Xu Y."/>
            <person name="Ma L."/>
            <person name="Liu S."/>
            <person name="Liang Y."/>
            <person name="Liu Q."/>
            <person name="He Z."/>
            <person name="Tian L."/>
            <person name="Duan Y."/>
            <person name="Cai W."/>
            <person name="Li H."/>
            <person name="Song F."/>
        </authorList>
    </citation>
    <scope>NUCLEOTIDE SEQUENCE</scope>
    <source>
        <strain evidence="5">Cailab_2023a</strain>
    </source>
</reference>
<dbReference type="EMBL" id="JARGDH010000004">
    <property type="protein sequence ID" value="KAL0271046.1"/>
    <property type="molecule type" value="Genomic_DNA"/>
</dbReference>
<dbReference type="EMBL" id="JARGDH010000005">
    <property type="protein sequence ID" value="KAL0266658.1"/>
    <property type="molecule type" value="Genomic_DNA"/>
</dbReference>
<evidence type="ECO:0000313" key="5">
    <source>
        <dbReference type="EMBL" id="KAL0270102.1"/>
    </source>
</evidence>
<accession>A0AAW2HK20</accession>
<evidence type="ECO:0000313" key="6">
    <source>
        <dbReference type="EMBL" id="KAL0270293.1"/>
    </source>
</evidence>